<dbReference type="Proteomes" id="UP000499080">
    <property type="component" value="Unassembled WGS sequence"/>
</dbReference>
<name>A0A4Y2PES1_ARAVE</name>
<proteinExistence type="predicted"/>
<feature type="non-terminal residue" evidence="1">
    <location>
        <position position="1"/>
    </location>
</feature>
<evidence type="ECO:0000313" key="2">
    <source>
        <dbReference type="Proteomes" id="UP000499080"/>
    </source>
</evidence>
<sequence>GSELVPMTTSNETEPKNVVQMEAAPKKLKKVVKLPIPELILSWKESNLGNKCKMNSLDSICKIW</sequence>
<dbReference type="EMBL" id="BGPR01011148">
    <property type="protein sequence ID" value="GBN49854.1"/>
    <property type="molecule type" value="Genomic_DNA"/>
</dbReference>
<accession>A0A4Y2PES1</accession>
<organism evidence="1 2">
    <name type="scientific">Araneus ventricosus</name>
    <name type="common">Orbweaver spider</name>
    <name type="synonym">Epeira ventricosa</name>
    <dbReference type="NCBI Taxonomy" id="182803"/>
    <lineage>
        <taxon>Eukaryota</taxon>
        <taxon>Metazoa</taxon>
        <taxon>Ecdysozoa</taxon>
        <taxon>Arthropoda</taxon>
        <taxon>Chelicerata</taxon>
        <taxon>Arachnida</taxon>
        <taxon>Araneae</taxon>
        <taxon>Araneomorphae</taxon>
        <taxon>Entelegynae</taxon>
        <taxon>Araneoidea</taxon>
        <taxon>Araneidae</taxon>
        <taxon>Araneus</taxon>
    </lineage>
</organism>
<gene>
    <name evidence="1" type="ORF">AVEN_221585_1</name>
</gene>
<comment type="caution">
    <text evidence="1">The sequence shown here is derived from an EMBL/GenBank/DDBJ whole genome shotgun (WGS) entry which is preliminary data.</text>
</comment>
<dbReference type="AlphaFoldDB" id="A0A4Y2PES1"/>
<protein>
    <submittedName>
        <fullName evidence="1">Uncharacterized protein</fullName>
    </submittedName>
</protein>
<evidence type="ECO:0000313" key="1">
    <source>
        <dbReference type="EMBL" id="GBN49854.1"/>
    </source>
</evidence>
<keyword evidence="2" id="KW-1185">Reference proteome</keyword>
<reference evidence="1 2" key="1">
    <citation type="journal article" date="2019" name="Sci. Rep.">
        <title>Orb-weaving spider Araneus ventricosus genome elucidates the spidroin gene catalogue.</title>
        <authorList>
            <person name="Kono N."/>
            <person name="Nakamura H."/>
            <person name="Ohtoshi R."/>
            <person name="Moran D.A.P."/>
            <person name="Shinohara A."/>
            <person name="Yoshida Y."/>
            <person name="Fujiwara M."/>
            <person name="Mori M."/>
            <person name="Tomita M."/>
            <person name="Arakawa K."/>
        </authorList>
    </citation>
    <scope>NUCLEOTIDE SEQUENCE [LARGE SCALE GENOMIC DNA]</scope>
</reference>